<evidence type="ECO:0000313" key="2">
    <source>
        <dbReference type="EMBL" id="CAG6778186.1"/>
    </source>
</evidence>
<feature type="region of interest" description="Disordered" evidence="1">
    <location>
        <begin position="202"/>
        <end position="223"/>
    </location>
</feature>
<reference evidence="2" key="1">
    <citation type="submission" date="2021-05" db="EMBL/GenBank/DDBJ databases">
        <authorList>
            <person name="Alioto T."/>
            <person name="Alioto T."/>
            <person name="Gomez Garrido J."/>
        </authorList>
    </citation>
    <scope>NUCLEOTIDE SEQUENCE</scope>
</reference>
<organism evidence="2">
    <name type="scientific">Cacopsylla melanoneura</name>
    <dbReference type="NCBI Taxonomy" id="428564"/>
    <lineage>
        <taxon>Eukaryota</taxon>
        <taxon>Metazoa</taxon>
        <taxon>Ecdysozoa</taxon>
        <taxon>Arthropoda</taxon>
        <taxon>Hexapoda</taxon>
        <taxon>Insecta</taxon>
        <taxon>Pterygota</taxon>
        <taxon>Neoptera</taxon>
        <taxon>Paraneoptera</taxon>
        <taxon>Hemiptera</taxon>
        <taxon>Sternorrhyncha</taxon>
        <taxon>Psylloidea</taxon>
        <taxon>Psyllidae</taxon>
        <taxon>Psyllinae</taxon>
        <taxon>Cacopsylla</taxon>
    </lineage>
</organism>
<protein>
    <submittedName>
        <fullName evidence="2">Uncharacterized protein</fullName>
    </submittedName>
</protein>
<dbReference type="AlphaFoldDB" id="A0A8D9B6P5"/>
<dbReference type="EMBL" id="HBUF01608445">
    <property type="protein sequence ID" value="CAG6778186.1"/>
    <property type="molecule type" value="Transcribed_RNA"/>
</dbReference>
<sequence length="223" mass="26093">MALYYDRFNSFLTTIDALFYQHDGRHGKTMRDLIERIRARPETPERLDEEIRQAFVDFEIFRKDFDKEGLLNVLVSKVVQFLEDNKEYLPMYASTERGGKTDSEGNLGKDKMEDLDEICCHFGVPERGYHLPHTEPVMGRALDCIPDLVTSEQVQENKPDKANRTQIEDFMCPGVNELGVVQENYNHELKTRRVLEELNNKKNKIEHEQNVMNNHNEGHEDSF</sequence>
<accession>A0A8D9B6P5</accession>
<proteinExistence type="predicted"/>
<name>A0A8D9B6P5_9HEMI</name>
<evidence type="ECO:0000256" key="1">
    <source>
        <dbReference type="SAM" id="MobiDB-lite"/>
    </source>
</evidence>